<protein>
    <recommendedName>
        <fullName evidence="3">Peptidase A2 domain-containing protein</fullName>
    </recommendedName>
</protein>
<dbReference type="CDD" id="cd00303">
    <property type="entry name" value="retropepsin_like"/>
    <property type="match status" value="1"/>
</dbReference>
<evidence type="ECO:0000313" key="1">
    <source>
        <dbReference type="EMBL" id="QKX63169.1"/>
    </source>
</evidence>
<name>A0A7H8R9R6_TALRU</name>
<evidence type="ECO:0000313" key="2">
    <source>
        <dbReference type="Proteomes" id="UP000509510"/>
    </source>
</evidence>
<reference evidence="2" key="1">
    <citation type="submission" date="2020-06" db="EMBL/GenBank/DDBJ databases">
        <title>A chromosome-scale genome assembly of Talaromyces rugulosus W13939.</title>
        <authorList>
            <person name="Wang B."/>
            <person name="Guo L."/>
            <person name="Ye K."/>
            <person name="Wang L."/>
        </authorList>
    </citation>
    <scope>NUCLEOTIDE SEQUENCE [LARGE SCALE GENOMIC DNA]</scope>
    <source>
        <strain evidence="2">W13939</strain>
    </source>
</reference>
<dbReference type="EMBL" id="CP055902">
    <property type="protein sequence ID" value="QKX63169.1"/>
    <property type="molecule type" value="Genomic_DNA"/>
</dbReference>
<dbReference type="Proteomes" id="UP000509510">
    <property type="component" value="Chromosome V"/>
</dbReference>
<dbReference type="RefSeq" id="XP_035349343.1">
    <property type="nucleotide sequence ID" value="XM_035493450.1"/>
</dbReference>
<dbReference type="AlphaFoldDB" id="A0A7H8R9R6"/>
<dbReference type="InterPro" id="IPR021109">
    <property type="entry name" value="Peptidase_aspartic_dom_sf"/>
</dbReference>
<organism evidence="1 2">
    <name type="scientific">Talaromyces rugulosus</name>
    <name type="common">Penicillium rugulosum</name>
    <dbReference type="NCBI Taxonomy" id="121627"/>
    <lineage>
        <taxon>Eukaryota</taxon>
        <taxon>Fungi</taxon>
        <taxon>Dikarya</taxon>
        <taxon>Ascomycota</taxon>
        <taxon>Pezizomycotina</taxon>
        <taxon>Eurotiomycetes</taxon>
        <taxon>Eurotiomycetidae</taxon>
        <taxon>Eurotiales</taxon>
        <taxon>Trichocomaceae</taxon>
        <taxon>Talaromyces</taxon>
        <taxon>Talaromyces sect. Islandici</taxon>
    </lineage>
</organism>
<accession>A0A7H8R9R6</accession>
<gene>
    <name evidence="1" type="ORF">TRUGW13939_10338</name>
</gene>
<sequence length="117" mass="13758">MPIHIRLNLPEARSEVTAMLDTGADENFILYRFLLEAGWELTRNLEQPVKFVDGQVTTCFAILNLDTTVIDTKGREKNYPLWFYVINMTGFEAILGKTWLWDEDPMILTWRGQKWQF</sequence>
<dbReference type="KEGG" id="trg:TRUGW13939_10338"/>
<proteinExistence type="predicted"/>
<keyword evidence="2" id="KW-1185">Reference proteome</keyword>
<dbReference type="GeneID" id="55997818"/>
<dbReference type="Gene3D" id="2.40.70.10">
    <property type="entry name" value="Acid Proteases"/>
    <property type="match status" value="1"/>
</dbReference>
<evidence type="ECO:0008006" key="3">
    <source>
        <dbReference type="Google" id="ProtNLM"/>
    </source>
</evidence>
<dbReference type="SUPFAM" id="SSF50630">
    <property type="entry name" value="Acid proteases"/>
    <property type="match status" value="1"/>
</dbReference>